<keyword evidence="1" id="KW-0472">Membrane</keyword>
<dbReference type="EMBL" id="KK198754">
    <property type="protein sequence ID" value="KCW83140.1"/>
    <property type="molecule type" value="Genomic_DNA"/>
</dbReference>
<reference evidence="2" key="1">
    <citation type="submission" date="2013-07" db="EMBL/GenBank/DDBJ databases">
        <title>The genome of Eucalyptus grandis.</title>
        <authorList>
            <person name="Schmutz J."/>
            <person name="Hayes R."/>
            <person name="Myburg A."/>
            <person name="Tuskan G."/>
            <person name="Grattapaglia D."/>
            <person name="Rokhsar D.S."/>
        </authorList>
    </citation>
    <scope>NUCLEOTIDE SEQUENCE</scope>
    <source>
        <tissue evidence="2">Leaf extractions</tissue>
    </source>
</reference>
<dbReference type="OMA" id="KPKVEHQ"/>
<dbReference type="PANTHER" id="PTHR12300:SF139">
    <property type="entry name" value="HVA22-LIKE PROTEIN E"/>
    <property type="match status" value="1"/>
</dbReference>
<protein>
    <recommendedName>
        <fullName evidence="1">HVA22-like protein</fullName>
    </recommendedName>
</protein>
<dbReference type="InParanoid" id="A0A059CYV7"/>
<dbReference type="AlphaFoldDB" id="A0A059CYV7"/>
<feature type="transmembrane region" description="Helical" evidence="1">
    <location>
        <begin position="89"/>
        <end position="108"/>
    </location>
</feature>
<dbReference type="InterPro" id="IPR004345">
    <property type="entry name" value="TB2_DP1_HVA22"/>
</dbReference>
<sequence length="178" mass="20397">MGVSSSLLDRIVSLSLSILTPSSVLISPLKVPLITRVRPSGPTKQMGYLGILLTHAHCLAGPVLMLLYPLYASVMAIQSPSKIDDKQWLAYWIIYSFITLAEVHLQPLFEWIPIWYDVKLILAAWLVLPQFQGAAFLYERLVPEHILKRQPKSKKKFLDFIIPKIYITPKIYIYISFR</sequence>
<feature type="transmembrane region" description="Helical" evidence="1">
    <location>
        <begin position="114"/>
        <end position="137"/>
    </location>
</feature>
<dbReference type="Pfam" id="PF03134">
    <property type="entry name" value="TB2_DP1_HVA22"/>
    <property type="match status" value="1"/>
</dbReference>
<keyword evidence="1" id="KW-0812">Transmembrane</keyword>
<dbReference type="FunCoup" id="A0A059CYV7">
    <property type="interactions" value="392"/>
</dbReference>
<dbReference type="GO" id="GO:0016020">
    <property type="term" value="C:membrane"/>
    <property type="evidence" value="ECO:0007669"/>
    <property type="project" value="UniProtKB-SubCell"/>
</dbReference>
<gene>
    <name evidence="2" type="ORF">EUGRSUZ_B00097</name>
</gene>
<proteinExistence type="inferred from homology"/>
<organism evidence="2">
    <name type="scientific">Eucalyptus grandis</name>
    <name type="common">Flooded gum</name>
    <dbReference type="NCBI Taxonomy" id="71139"/>
    <lineage>
        <taxon>Eukaryota</taxon>
        <taxon>Viridiplantae</taxon>
        <taxon>Streptophyta</taxon>
        <taxon>Embryophyta</taxon>
        <taxon>Tracheophyta</taxon>
        <taxon>Spermatophyta</taxon>
        <taxon>Magnoliopsida</taxon>
        <taxon>eudicotyledons</taxon>
        <taxon>Gunneridae</taxon>
        <taxon>Pentapetalae</taxon>
        <taxon>rosids</taxon>
        <taxon>malvids</taxon>
        <taxon>Myrtales</taxon>
        <taxon>Myrtaceae</taxon>
        <taxon>Myrtoideae</taxon>
        <taxon>Eucalypteae</taxon>
        <taxon>Eucalyptus</taxon>
    </lineage>
</organism>
<dbReference type="eggNOG" id="KOG1725">
    <property type="taxonomic scope" value="Eukaryota"/>
</dbReference>
<dbReference type="STRING" id="71139.A0A059CYV7"/>
<name>A0A059CYV7_EUCGR</name>
<keyword evidence="1" id="KW-1133">Transmembrane helix</keyword>
<comment type="subcellular location">
    <subcellularLocation>
        <location evidence="1">Membrane</location>
        <topology evidence="1">Multi-pass membrane protein</topology>
    </subcellularLocation>
</comment>
<dbReference type="Gramene" id="KCW83140">
    <property type="protein sequence ID" value="KCW83140"/>
    <property type="gene ID" value="EUGRSUZ_B00097"/>
</dbReference>
<accession>A0A059CYV7</accession>
<dbReference type="PANTHER" id="PTHR12300">
    <property type="entry name" value="HVA22-LIKE PROTEINS"/>
    <property type="match status" value="1"/>
</dbReference>
<comment type="similarity">
    <text evidence="1">Belongs to the DP1 family.</text>
</comment>
<evidence type="ECO:0000313" key="2">
    <source>
        <dbReference type="EMBL" id="KCW83140.1"/>
    </source>
</evidence>
<feature type="transmembrane region" description="Helical" evidence="1">
    <location>
        <begin position="46"/>
        <end position="68"/>
    </location>
</feature>
<evidence type="ECO:0000256" key="1">
    <source>
        <dbReference type="RuleBase" id="RU362006"/>
    </source>
</evidence>